<dbReference type="InterPro" id="IPR055344">
    <property type="entry name" value="SecD_SecF_C_bact"/>
</dbReference>
<evidence type="ECO:0000259" key="11">
    <source>
        <dbReference type="Pfam" id="PF21760"/>
    </source>
</evidence>
<evidence type="ECO:0000256" key="3">
    <source>
        <dbReference type="ARBA" id="ARBA00022475"/>
    </source>
</evidence>
<comment type="function">
    <text evidence="9">Part of the Sec protein translocase complex. Interacts with the SecYEG preprotein conducting channel. SecDF uses the proton motive force (PMF) to complete protein translocation after the ATP-dependent function of SecA.</text>
</comment>
<dbReference type="InterPro" id="IPR005791">
    <property type="entry name" value="SecD"/>
</dbReference>
<evidence type="ECO:0000256" key="7">
    <source>
        <dbReference type="ARBA" id="ARBA00023010"/>
    </source>
</evidence>
<feature type="transmembrane region" description="Helical" evidence="9">
    <location>
        <begin position="352"/>
        <end position="373"/>
    </location>
</feature>
<dbReference type="Gene3D" id="3.30.70.3220">
    <property type="match status" value="1"/>
</dbReference>
<feature type="transmembrane region" description="Helical" evidence="9">
    <location>
        <begin position="426"/>
        <end position="449"/>
    </location>
</feature>
<dbReference type="PANTHER" id="PTHR30081">
    <property type="entry name" value="PROTEIN-EXPORT MEMBRANE PROTEIN SEC"/>
    <property type="match status" value="1"/>
</dbReference>
<feature type="domain" description="SecDF P1 head subdomain" evidence="12">
    <location>
        <begin position="182"/>
        <end position="280"/>
    </location>
</feature>
<dbReference type="PANTHER" id="PTHR30081:SF1">
    <property type="entry name" value="PROTEIN TRANSLOCASE SUBUNIT SECD"/>
    <property type="match status" value="1"/>
</dbReference>
<comment type="subunit">
    <text evidence="9">Forms a complex with SecF. Part of the essential Sec protein translocation apparatus which comprises SecA, SecYEG and auxiliary proteins SecDF. Other proteins may also be involved.</text>
</comment>
<gene>
    <name evidence="9" type="primary">secD</name>
    <name evidence="13" type="ORF">UU59_C0041G0008</name>
</gene>
<dbReference type="EMBL" id="LCBF01000041">
    <property type="protein sequence ID" value="KKS05695.1"/>
    <property type="molecule type" value="Genomic_DNA"/>
</dbReference>
<feature type="transmembrane region" description="Helical" evidence="9">
    <location>
        <begin position="326"/>
        <end position="346"/>
    </location>
</feature>
<protein>
    <recommendedName>
        <fullName evidence="9">Protein translocase subunit SecD</fullName>
    </recommendedName>
</protein>
<dbReference type="GO" id="GO:0065002">
    <property type="term" value="P:intracellular protein transmembrane transport"/>
    <property type="evidence" value="ECO:0007669"/>
    <property type="project" value="UniProtKB-UniRule"/>
</dbReference>
<dbReference type="NCBIfam" id="TIGR01129">
    <property type="entry name" value="secD"/>
    <property type="match status" value="1"/>
</dbReference>
<dbReference type="Pfam" id="PF02355">
    <property type="entry name" value="SecD_SecF_C"/>
    <property type="match status" value="1"/>
</dbReference>
<dbReference type="GO" id="GO:0015450">
    <property type="term" value="F:protein-transporting ATPase activity"/>
    <property type="evidence" value="ECO:0007669"/>
    <property type="project" value="InterPro"/>
</dbReference>
<evidence type="ECO:0000259" key="10">
    <source>
        <dbReference type="Pfam" id="PF02355"/>
    </source>
</evidence>
<evidence type="ECO:0000256" key="9">
    <source>
        <dbReference type="HAMAP-Rule" id="MF_01463"/>
    </source>
</evidence>
<dbReference type="Proteomes" id="UP000034544">
    <property type="component" value="Unassembled WGS sequence"/>
</dbReference>
<feature type="domain" description="Protein translocase subunit SecDF P1" evidence="11">
    <location>
        <begin position="92"/>
        <end position="151"/>
    </location>
</feature>
<dbReference type="Pfam" id="PF21760">
    <property type="entry name" value="SecD_1st"/>
    <property type="match status" value="1"/>
</dbReference>
<dbReference type="GO" id="GO:0006605">
    <property type="term" value="P:protein targeting"/>
    <property type="evidence" value="ECO:0007669"/>
    <property type="project" value="UniProtKB-UniRule"/>
</dbReference>
<keyword evidence="2 9" id="KW-0813">Transport</keyword>
<feature type="domain" description="Protein export membrane protein SecD/SecF C-terminal" evidence="10">
    <location>
        <begin position="283"/>
        <end position="449"/>
    </location>
</feature>
<keyword evidence="3 9" id="KW-1003">Cell membrane</keyword>
<dbReference type="InterPro" id="IPR001036">
    <property type="entry name" value="Acrflvin-R"/>
</dbReference>
<evidence type="ECO:0000256" key="8">
    <source>
        <dbReference type="ARBA" id="ARBA00023136"/>
    </source>
</evidence>
<dbReference type="PATRIC" id="fig|1619131.3.peg.718"/>
<comment type="similarity">
    <text evidence="9">Belongs to the SecD/SecF family. SecD subfamily.</text>
</comment>
<evidence type="ECO:0000256" key="4">
    <source>
        <dbReference type="ARBA" id="ARBA00022692"/>
    </source>
</evidence>
<dbReference type="GO" id="GO:0043952">
    <property type="term" value="P:protein transport by the Sec complex"/>
    <property type="evidence" value="ECO:0007669"/>
    <property type="project" value="UniProtKB-UniRule"/>
</dbReference>
<dbReference type="SUPFAM" id="SSF82866">
    <property type="entry name" value="Multidrug efflux transporter AcrB transmembrane domain"/>
    <property type="match status" value="1"/>
</dbReference>
<evidence type="ECO:0000256" key="1">
    <source>
        <dbReference type="ARBA" id="ARBA00004651"/>
    </source>
</evidence>
<dbReference type="InterPro" id="IPR048634">
    <property type="entry name" value="SecD_SecF_C"/>
</dbReference>
<sequence length="461" mass="50164">MFKNIYVRLGLISALTTLALLIVLPRTPIKMNNSFIGLDTTIGGYNIELSGGKFKKDLRDFKKGLDLKGGIRIVLEADVSKIDAGERDIALESAKDVISKRVDLLGVTEPYVATTKSGDQYRILVEIPGLDNVTEAVNLIGQTAQLTFKQLKPENEWSEDKMFEYYTTPDSWENTGITGADLKGADVVVADQTDIQNQGKPQIKLRFSDEGREKFSELAKKNVNKPIALYLDETGVPLSMPVVSADLAQGLTDDPVISGDFTFETAKSLSIQIRAGALPVPVKVLEQETIGATLGAESVQKSFFAAGVGLLLVVLFLIFRYGRLGILAGVALFIYSVLTLAIFKLVPVVLTLPGIAGFILSIGMATDANVLVFERVKEELFWGKPKNLAIHLGFDRAWNSIKDSNISSLITSFILFQFGSGPVKGFALTLAIGIAVSLFSSIFVVRTFIEFANVRGEKKNA</sequence>
<dbReference type="InterPro" id="IPR054384">
    <property type="entry name" value="SecDF_P1_head"/>
</dbReference>
<keyword evidence="4 9" id="KW-0812">Transmembrane</keyword>
<evidence type="ECO:0000259" key="12">
    <source>
        <dbReference type="Pfam" id="PF22599"/>
    </source>
</evidence>
<keyword evidence="7 9" id="KW-0811">Translocation</keyword>
<keyword evidence="8 9" id="KW-0472">Membrane</keyword>
<organism evidence="13 14">
    <name type="scientific">candidate division WWE3 bacterium GW2011_GWE1_41_27</name>
    <dbReference type="NCBI Taxonomy" id="1619131"/>
    <lineage>
        <taxon>Bacteria</taxon>
        <taxon>Katanobacteria</taxon>
    </lineage>
</organism>
<evidence type="ECO:0000313" key="14">
    <source>
        <dbReference type="Proteomes" id="UP000034544"/>
    </source>
</evidence>
<dbReference type="Pfam" id="PF22599">
    <property type="entry name" value="SecDF_P1_head"/>
    <property type="match status" value="1"/>
</dbReference>
<feature type="transmembrane region" description="Helical" evidence="9">
    <location>
        <begin position="404"/>
        <end position="420"/>
    </location>
</feature>
<reference evidence="13 14" key="1">
    <citation type="journal article" date="2015" name="Nature">
        <title>rRNA introns, odd ribosomes, and small enigmatic genomes across a large radiation of phyla.</title>
        <authorList>
            <person name="Brown C.T."/>
            <person name="Hug L.A."/>
            <person name="Thomas B.C."/>
            <person name="Sharon I."/>
            <person name="Castelle C.J."/>
            <person name="Singh A."/>
            <person name="Wilkins M.J."/>
            <person name="Williams K.H."/>
            <person name="Banfield J.F."/>
        </authorList>
    </citation>
    <scope>NUCLEOTIDE SEQUENCE [LARGE SCALE GENOMIC DNA]</scope>
</reference>
<evidence type="ECO:0000256" key="6">
    <source>
        <dbReference type="ARBA" id="ARBA00022989"/>
    </source>
</evidence>
<feature type="transmembrane region" description="Helical" evidence="9">
    <location>
        <begin position="302"/>
        <end position="319"/>
    </location>
</feature>
<evidence type="ECO:0000256" key="2">
    <source>
        <dbReference type="ARBA" id="ARBA00022448"/>
    </source>
</evidence>
<evidence type="ECO:0000256" key="5">
    <source>
        <dbReference type="ARBA" id="ARBA00022927"/>
    </source>
</evidence>
<dbReference type="FunFam" id="1.20.1640.10:FF:000004">
    <property type="entry name" value="Protein translocase subunit SecD"/>
    <property type="match status" value="1"/>
</dbReference>
<dbReference type="InterPro" id="IPR048631">
    <property type="entry name" value="SecD_1st"/>
</dbReference>
<dbReference type="NCBIfam" id="TIGR00916">
    <property type="entry name" value="2A0604s01"/>
    <property type="match status" value="1"/>
</dbReference>
<dbReference type="Gene3D" id="1.20.1640.10">
    <property type="entry name" value="Multidrug efflux transporter AcrB transmembrane domain"/>
    <property type="match status" value="1"/>
</dbReference>
<comment type="subcellular location">
    <subcellularLocation>
        <location evidence="1 9">Cell membrane</location>
        <topology evidence="1 9">Multi-pass membrane protein</topology>
    </subcellularLocation>
</comment>
<keyword evidence="5 9" id="KW-0653">Protein transport</keyword>
<name>A0A0G0VXY7_UNCKA</name>
<dbReference type="AlphaFoldDB" id="A0A0G0VXY7"/>
<accession>A0A0G0VXY7</accession>
<comment type="caution">
    <text evidence="13">The sequence shown here is derived from an EMBL/GenBank/DDBJ whole genome shotgun (WGS) entry which is preliminary data.</text>
</comment>
<dbReference type="GO" id="GO:0005886">
    <property type="term" value="C:plasma membrane"/>
    <property type="evidence" value="ECO:0007669"/>
    <property type="project" value="UniProtKB-SubCell"/>
</dbReference>
<dbReference type="HAMAP" id="MF_01463_B">
    <property type="entry name" value="SecD_B"/>
    <property type="match status" value="1"/>
</dbReference>
<dbReference type="InterPro" id="IPR022813">
    <property type="entry name" value="SecD/SecF_arch_bac"/>
</dbReference>
<evidence type="ECO:0000313" key="13">
    <source>
        <dbReference type="EMBL" id="KKS05695.1"/>
    </source>
</evidence>
<comment type="caution">
    <text evidence="9">Lacks conserved residue(s) required for the propagation of feature annotation.</text>
</comment>
<dbReference type="PRINTS" id="PR00702">
    <property type="entry name" value="ACRIFLAVINRP"/>
</dbReference>
<proteinExistence type="inferred from homology"/>
<keyword evidence="6 9" id="KW-1133">Transmembrane helix</keyword>